<evidence type="ECO:0000313" key="3">
    <source>
        <dbReference type="Proteomes" id="UP000248795"/>
    </source>
</evidence>
<organism evidence="2 3">
    <name type="scientific">Aestuariivirga litoralis</name>
    <dbReference type="NCBI Taxonomy" id="2650924"/>
    <lineage>
        <taxon>Bacteria</taxon>
        <taxon>Pseudomonadati</taxon>
        <taxon>Pseudomonadota</taxon>
        <taxon>Alphaproteobacteria</taxon>
        <taxon>Hyphomicrobiales</taxon>
        <taxon>Aestuariivirgaceae</taxon>
        <taxon>Aestuariivirga</taxon>
    </lineage>
</organism>
<proteinExistence type="predicted"/>
<dbReference type="Proteomes" id="UP000248795">
    <property type="component" value="Unassembled WGS sequence"/>
</dbReference>
<name>A0A2W2BDH8_9HYPH</name>
<gene>
    <name evidence="2" type="ORF">DK847_00060</name>
</gene>
<comment type="caution">
    <text evidence="2">The sequence shown here is derived from an EMBL/GenBank/DDBJ whole genome shotgun (WGS) entry which is preliminary data.</text>
</comment>
<keyword evidence="3" id="KW-1185">Reference proteome</keyword>
<keyword evidence="1" id="KW-0732">Signal</keyword>
<evidence type="ECO:0000256" key="1">
    <source>
        <dbReference type="SAM" id="SignalP"/>
    </source>
</evidence>
<sequence length="113" mass="11527">MNHMKRVLFALPLLVMASSAFAAGLAVTNNSGLPIDELFASPAGKGAFGANLMEGIKEGALDDGKTATISELASGTYDLKISAPDEGVLCTIKDVKVDGAALTLTAEQGKACK</sequence>
<protein>
    <recommendedName>
        <fullName evidence="4">ABC transporter substrate-binding protein</fullName>
    </recommendedName>
</protein>
<feature type="chain" id="PRO_5015915361" description="ABC transporter substrate-binding protein" evidence="1">
    <location>
        <begin position="23"/>
        <end position="113"/>
    </location>
</feature>
<accession>A0A2W2BDH8</accession>
<reference evidence="3" key="1">
    <citation type="submission" date="2018-06" db="EMBL/GenBank/DDBJ databases">
        <title>Aestuariibacter litoralis strain KCTC 52945T.</title>
        <authorList>
            <person name="Li X."/>
            <person name="Salam N."/>
            <person name="Li J.-L."/>
            <person name="Chen Y.-M."/>
            <person name="Yang Z.-W."/>
            <person name="Zhang L.-Y."/>
            <person name="Han M.-X."/>
            <person name="Xiao M."/>
            <person name="Li W.-J."/>
        </authorList>
    </citation>
    <scope>NUCLEOTIDE SEQUENCE [LARGE SCALE GENOMIC DNA]</scope>
    <source>
        <strain evidence="3">KCTC 52945</strain>
    </source>
</reference>
<dbReference type="AlphaFoldDB" id="A0A2W2BDH8"/>
<evidence type="ECO:0008006" key="4">
    <source>
        <dbReference type="Google" id="ProtNLM"/>
    </source>
</evidence>
<evidence type="ECO:0000313" key="2">
    <source>
        <dbReference type="EMBL" id="PZF78258.1"/>
    </source>
</evidence>
<dbReference type="EMBL" id="QKVK01000001">
    <property type="protein sequence ID" value="PZF78258.1"/>
    <property type="molecule type" value="Genomic_DNA"/>
</dbReference>
<feature type="signal peptide" evidence="1">
    <location>
        <begin position="1"/>
        <end position="22"/>
    </location>
</feature>